<feature type="domain" description="Carrier" evidence="7">
    <location>
        <begin position="1780"/>
        <end position="1857"/>
    </location>
</feature>
<dbReference type="InterPro" id="IPR006162">
    <property type="entry name" value="Ppantetheine_attach_site"/>
</dbReference>
<dbReference type="Pfam" id="PF00550">
    <property type="entry name" value="PP-binding"/>
    <property type="match status" value="3"/>
</dbReference>
<dbReference type="SUPFAM" id="SSF52777">
    <property type="entry name" value="CoA-dependent acyltransferases"/>
    <property type="match status" value="6"/>
</dbReference>
<evidence type="ECO:0000256" key="3">
    <source>
        <dbReference type="ARBA" id="ARBA00022598"/>
    </source>
</evidence>
<evidence type="ECO:0000256" key="6">
    <source>
        <dbReference type="SAM" id="MobiDB-lite"/>
    </source>
</evidence>
<keyword evidence="1" id="KW-0596">Phosphopantetheine</keyword>
<reference evidence="9" key="1">
    <citation type="journal article" date="2009" name="Genome Res.">
        <title>Comparative genomic analyses of the human fungal pathogens Coccidioides and their relatives.</title>
        <authorList>
            <person name="Sharpton T.J."/>
            <person name="Stajich J.E."/>
            <person name="Rounsley S.D."/>
            <person name="Gardner M.J."/>
            <person name="Wortman J.R."/>
            <person name="Jordar V.S."/>
            <person name="Maiti R."/>
            <person name="Kodira C.D."/>
            <person name="Neafsey D.E."/>
            <person name="Zeng Q."/>
            <person name="Hung C.-Y."/>
            <person name="McMahan C."/>
            <person name="Muszewska A."/>
            <person name="Grynberg M."/>
            <person name="Mandel M.A."/>
            <person name="Kellner E.M."/>
            <person name="Barker B.M."/>
            <person name="Galgiani J.N."/>
            <person name="Orbach M.J."/>
            <person name="Kirkland T.N."/>
            <person name="Cole G.T."/>
            <person name="Henn M.R."/>
            <person name="Birren B.W."/>
            <person name="Taylor J.W."/>
        </authorList>
    </citation>
    <scope>NUCLEOTIDE SEQUENCE [LARGE SCALE GENOMIC DNA]</scope>
    <source>
        <strain evidence="9">UAMH 1704</strain>
    </source>
</reference>
<dbReference type="Proteomes" id="UP000002058">
    <property type="component" value="Unassembled WGS sequence"/>
</dbReference>
<dbReference type="VEuPathDB" id="FungiDB:UREG_04676"/>
<dbReference type="InterPro" id="IPR001242">
    <property type="entry name" value="Condensation_dom"/>
</dbReference>
<dbReference type="RefSeq" id="XP_002545159.1">
    <property type="nucleotide sequence ID" value="XM_002545113.1"/>
</dbReference>
<comment type="similarity">
    <text evidence="5">Belongs to the NRP synthetase family.</text>
</comment>
<feature type="domain" description="Carrier" evidence="7">
    <location>
        <begin position="113"/>
        <end position="189"/>
    </location>
</feature>
<dbReference type="GO" id="GO:0031177">
    <property type="term" value="F:phosphopantetheine binding"/>
    <property type="evidence" value="ECO:0007669"/>
    <property type="project" value="InterPro"/>
</dbReference>
<keyword evidence="4" id="KW-0677">Repeat</keyword>
<dbReference type="InterPro" id="IPR009081">
    <property type="entry name" value="PP-bd_ACP"/>
</dbReference>
<dbReference type="FunFam" id="1.10.1200.10:FF:000005">
    <property type="entry name" value="Nonribosomal peptide synthetase 1"/>
    <property type="match status" value="1"/>
</dbReference>
<dbReference type="PROSITE" id="PS50075">
    <property type="entry name" value="CARRIER"/>
    <property type="match status" value="3"/>
</dbReference>
<dbReference type="KEGG" id="ure:UREG_04676"/>
<dbReference type="PANTHER" id="PTHR45398:SF1">
    <property type="entry name" value="ENZYME, PUTATIVE (JCVI)-RELATED"/>
    <property type="match status" value="1"/>
</dbReference>
<dbReference type="InterPro" id="IPR045851">
    <property type="entry name" value="AMP-bd_C_sf"/>
</dbReference>
<protein>
    <recommendedName>
        <fullName evidence="7">Carrier domain-containing protein</fullName>
    </recommendedName>
</protein>
<dbReference type="EMBL" id="CH476616">
    <property type="protein sequence ID" value="EEP79830.1"/>
    <property type="molecule type" value="Genomic_DNA"/>
</dbReference>
<dbReference type="PROSITE" id="PS00012">
    <property type="entry name" value="PHOSPHOPANTETHEINE"/>
    <property type="match status" value="1"/>
</dbReference>
<dbReference type="FunFam" id="3.30.559.30:FF:000002">
    <property type="entry name" value="Nonribosomal peptide synthase Pes1"/>
    <property type="match status" value="1"/>
</dbReference>
<dbReference type="FunFam" id="1.10.1200.10:FF:000024">
    <property type="entry name" value="Nonribosomal peptide synthase Pes1"/>
    <property type="match status" value="1"/>
</dbReference>
<dbReference type="InterPro" id="IPR036736">
    <property type="entry name" value="ACP-like_sf"/>
</dbReference>
<proteinExistence type="inferred from homology"/>
<evidence type="ECO:0000256" key="1">
    <source>
        <dbReference type="ARBA" id="ARBA00022450"/>
    </source>
</evidence>
<evidence type="ECO:0000256" key="5">
    <source>
        <dbReference type="ARBA" id="ARBA00029454"/>
    </source>
</evidence>
<evidence type="ECO:0000256" key="2">
    <source>
        <dbReference type="ARBA" id="ARBA00022553"/>
    </source>
</evidence>
<gene>
    <name evidence="8" type="ORF">UREG_04676</name>
</gene>
<dbReference type="CDD" id="cd19542">
    <property type="entry name" value="CT_NRPS-like"/>
    <property type="match status" value="2"/>
</dbReference>
<dbReference type="Pfam" id="PF00668">
    <property type="entry name" value="Condensation"/>
    <property type="match status" value="3"/>
</dbReference>
<feature type="domain" description="Carrier" evidence="7">
    <location>
        <begin position="1189"/>
        <end position="1265"/>
    </location>
</feature>
<dbReference type="Gene3D" id="3.30.300.30">
    <property type="match status" value="1"/>
</dbReference>
<keyword evidence="9" id="KW-1185">Reference proteome</keyword>
<dbReference type="eggNOG" id="KOG1178">
    <property type="taxonomic scope" value="Eukaryota"/>
</dbReference>
<accession>C4JQC2</accession>
<evidence type="ECO:0000259" key="7">
    <source>
        <dbReference type="PROSITE" id="PS50075"/>
    </source>
</evidence>
<dbReference type="Gene3D" id="3.30.559.30">
    <property type="entry name" value="Nonribosomal peptide synthetase, condensation domain"/>
    <property type="match status" value="3"/>
</dbReference>
<dbReference type="FunFam" id="3.30.559.10:FF:000017">
    <property type="entry name" value="Nonribosomal peptide synthase Pes1"/>
    <property type="match status" value="1"/>
</dbReference>
<dbReference type="GeneID" id="8440062"/>
<dbReference type="InterPro" id="IPR023213">
    <property type="entry name" value="CAT-like_dom_sf"/>
</dbReference>
<dbReference type="InParanoid" id="C4JQC2"/>
<dbReference type="HOGENOM" id="CLU_235600_0_0_1"/>
<sequence length="1911" mass="214990">MPKYGPCKKRLVGIVSLNDLSSEAPSISNRDLELATKTKYSNKVRIQLNYIRDSLSDQLPPFMIPQIWVVVRGIPLLASGKLDRKTAMTWVDNIDENTYEQIMGIDDENKDAEEASGVAKLLQKIWSTVLNVPLNKVKLNQSFMSLGGDSITAMSVMSRCRQEGIHFSLHDVLRCKSIIHLSQRAGSTVVAQEKEEIIDQPFSLHRFNDIGASYRYRVHDLIGMHQIPRLIGESQTCLDIEKGPIFAADIFNVQNDGQMLFLAAHHLCVDMVSWRIILQDLQEHLEKGSLSGEKPLSFQRWCSMQAENCEKNKLTKLLPFDVKPSDLSYWGMEGKRPTYKNAEYHTFQVDEEITSKALVDCHKIFQTEPIDLFLAVLAYSFGQVFTDRGCPPIFNEGHGREPWEDSLDISRTVGWFTAICPIQVDVDSTVYGKGDIFDTLRRIKDTRRNIPDNGRSYFAQNLLSSKTMASADTTMEVLFNYLGRMQQLERDDSLLQQTDFVSNEKDMLATSDVGPDTKRLALFEISAIVQEDKIQFSFMFDRGMRRTQDINRWIVECQRVLKEVVLRLVRSSPEPTLSDYPLLPISYEGLKKLVKVTYPKAGVTHCGQVEDIYPCSPMQEGILLSQLRDTDAYLFNCIFEATLKQSEKQVDVEKLANAWQQVVQRHAALRTVFVDSLYKGGTFDQLVVKKVDSGVLFVNCHDSDAIAKLNSIKLKDTNFKKLPKLPHQVTICTTTSGRVLVKVEINHAVIDGGSVGVMMRDLAAAYEDRLSNGTGPLYSDYIRFIRDKSPDAEIQFWKNYLRGIEPCHLPKLNSEMKTKRQLSVFEVKFDRFPELHELCEKTNVTLANVMHTAWAFVLRTYTESDDVCFGYLSAGRDAPVDGIQETVGAFINMLCCRVRFSPSSSIHDVLRKVQDDYLDSLPHQRCSLAQVQHELGLARKALYNTALSIQNHSQSKDAVEENLTFETLSAHDPSEYAVTVNIETAKHDEAVILRYWSDVISGYEVEKLGNTMAHVLTSFLNQPGQHVADYNPLIVLESNAIRNESVKATSVSREQNEPLNPLRKPDLFVEQDTESFYQQSMVGSSPDLRKAVDSCVREVIQEMLQSGTLQSNAGFDMSDLMNRKISEVLEKNQAFTESALTKSHDTFSPYRKQRLELPSASTNSYEALDYNPKGDPDSHSMAAQIRRRGRSAVIEKKLLALWSSMLEMDEDGITPEDSFFELGGDSLTAMKLVGAAREEGLALTVADVFRNPVFEDMVAMIRVASLMTAYEDGRDDANVDGGDLTQYRRAVPVLRSAAKSELYQRFSLVKATNVDAFLQSNICPKVGVFKGGIADVLPVTDFQGLAITGSLLESRWMLNYFFLDGNGPLDLKQLKLSVFRLVHAVDVLRTVFLPHGDRFLQVVLRKMRPDFFVYETESNMDEFTAMLQQRDRDQGPRLGEPFFSFTVVKQKDTDYHRLILRFSHAQYDGVCLPKILMALQSAYHDEPLPPMSSFTNYVRTTASTITSDHYQHWRTLLKGSRMTDIIRRHGPNYRRSAGSTTQLKQIILLPSIAHGSITTATVVKSAWALVLAQLSGRSDVVFGHTISGRNATIPGVESTVGPCLNIVPVRVQFCEGWTALDLLRLVQDQQVSNMPYEALGFREITRHCTEWPDWTNYTTVVQHQNVSYGNEMDLGGNTYKIGGVGADEDFADFSVISTPKGSDQCELTLSFSQNSDITPIFAQKVLNMLCNVASSFTADPNSSLMSPAELTKLAPQIIEETSRPNDNYFVSSQLQGLNRADLLVLSDVLSRSWRQVLGDDNTNGLNLESSFFDLNGDIMGLAQVSWLLEQEGFKVRIEDLIDHPTMLGQMAAMCASKVEQSKMSESMASLIDEDTSTPPTPTTPVPKSEKKSWLKAMGMARRIVKRNTRPS</sequence>
<evidence type="ECO:0000313" key="9">
    <source>
        <dbReference type="Proteomes" id="UP000002058"/>
    </source>
</evidence>
<dbReference type="OrthoDB" id="416786at2759"/>
<dbReference type="CDD" id="cd19534">
    <property type="entry name" value="E_NRPS"/>
    <property type="match status" value="1"/>
</dbReference>
<organism evidence="8 9">
    <name type="scientific">Uncinocarpus reesii (strain UAMH 1704)</name>
    <dbReference type="NCBI Taxonomy" id="336963"/>
    <lineage>
        <taxon>Eukaryota</taxon>
        <taxon>Fungi</taxon>
        <taxon>Dikarya</taxon>
        <taxon>Ascomycota</taxon>
        <taxon>Pezizomycotina</taxon>
        <taxon>Eurotiomycetes</taxon>
        <taxon>Eurotiomycetidae</taxon>
        <taxon>Onygenales</taxon>
        <taxon>Onygenaceae</taxon>
        <taxon>Uncinocarpus</taxon>
    </lineage>
</organism>
<dbReference type="STRING" id="336963.C4JQC2"/>
<keyword evidence="3" id="KW-0436">Ligase</keyword>
<dbReference type="SUPFAM" id="SSF47336">
    <property type="entry name" value="ACP-like"/>
    <property type="match status" value="3"/>
</dbReference>
<dbReference type="Gene3D" id="3.30.559.10">
    <property type="entry name" value="Chloramphenicol acetyltransferase-like domain"/>
    <property type="match status" value="2"/>
</dbReference>
<evidence type="ECO:0000313" key="8">
    <source>
        <dbReference type="EMBL" id="EEP79830.1"/>
    </source>
</evidence>
<dbReference type="InterPro" id="IPR020806">
    <property type="entry name" value="PKS_PP-bd"/>
</dbReference>
<name>C4JQC2_UNCRE</name>
<dbReference type="PANTHER" id="PTHR45398">
    <property type="match status" value="1"/>
</dbReference>
<dbReference type="SUPFAM" id="SSF56801">
    <property type="entry name" value="Acetyl-CoA synthetase-like"/>
    <property type="match status" value="1"/>
</dbReference>
<dbReference type="Gene3D" id="1.10.1200.10">
    <property type="entry name" value="ACP-like"/>
    <property type="match status" value="3"/>
</dbReference>
<dbReference type="GO" id="GO:0016874">
    <property type="term" value="F:ligase activity"/>
    <property type="evidence" value="ECO:0007669"/>
    <property type="project" value="UniProtKB-KW"/>
</dbReference>
<feature type="region of interest" description="Disordered" evidence="6">
    <location>
        <begin position="1870"/>
        <end position="1892"/>
    </location>
</feature>
<keyword evidence="2" id="KW-0597">Phosphoprotein</keyword>
<dbReference type="OMA" id="HRVRYLD"/>
<dbReference type="FunFam" id="3.30.559.30:FF:000005">
    <property type="entry name" value="Nonribosomal peptide synthase Pes1"/>
    <property type="match status" value="1"/>
</dbReference>
<evidence type="ECO:0000256" key="4">
    <source>
        <dbReference type="ARBA" id="ARBA00022737"/>
    </source>
</evidence>
<dbReference type="SMART" id="SM00823">
    <property type="entry name" value="PKS_PP"/>
    <property type="match status" value="2"/>
</dbReference>